<name>A0A6J7WND7_9CAUD</name>
<proteinExistence type="predicted"/>
<evidence type="ECO:0000313" key="1">
    <source>
        <dbReference type="EMBL" id="CAB5217082.1"/>
    </source>
</evidence>
<dbReference type="EMBL" id="LR798244">
    <property type="protein sequence ID" value="CAB5217082.1"/>
    <property type="molecule type" value="Genomic_DNA"/>
</dbReference>
<gene>
    <name evidence="1" type="ORF">UFOVP199_50</name>
</gene>
<organism evidence="1">
    <name type="scientific">uncultured Caudovirales phage</name>
    <dbReference type="NCBI Taxonomy" id="2100421"/>
    <lineage>
        <taxon>Viruses</taxon>
        <taxon>Duplodnaviria</taxon>
        <taxon>Heunggongvirae</taxon>
        <taxon>Uroviricota</taxon>
        <taxon>Caudoviricetes</taxon>
        <taxon>Peduoviridae</taxon>
        <taxon>Maltschvirus</taxon>
        <taxon>Maltschvirus maltsch</taxon>
    </lineage>
</organism>
<protein>
    <submittedName>
        <fullName evidence="1">Uncharacterized protein</fullName>
    </submittedName>
</protein>
<sequence>MNPDTNTCTICRRPTNRTACTNCETRIRHHLIEITEYVAIATHELRPGQTGGDGRGGNETSIGIRVNALDFIAGNDVMPILESWERDWRDTYHLGPYGPASATRNHGKTSQGTLIGIIGFLQAWLTRACDNHPAIDDFATEVRQCHNIAQTAARMKPPTNTTITCPADDPTTPSGLCGARITIHNNDINSKATCKRCRTTWDIAHLVHVAIATPGVQMWADPEAAAEHFGITSRTLQRWSKQGKVQRANGRYELHSIHNAINHELFADNRNVV</sequence>
<reference evidence="1" key="1">
    <citation type="submission" date="2020-05" db="EMBL/GenBank/DDBJ databases">
        <authorList>
            <person name="Chiriac C."/>
            <person name="Salcher M."/>
            <person name="Ghai R."/>
            <person name="Kavagutti S V."/>
        </authorList>
    </citation>
    <scope>NUCLEOTIDE SEQUENCE</scope>
</reference>
<accession>A0A6J7WND7</accession>